<feature type="transmembrane region" description="Helical" evidence="7">
    <location>
        <begin position="218"/>
        <end position="237"/>
    </location>
</feature>
<evidence type="ECO:0000256" key="2">
    <source>
        <dbReference type="ARBA" id="ARBA00022692"/>
    </source>
</evidence>
<feature type="compositionally biased region" description="Low complexity" evidence="6">
    <location>
        <begin position="30"/>
        <end position="41"/>
    </location>
</feature>
<dbReference type="PANTHER" id="PTHR42718">
    <property type="entry name" value="MAJOR FACILITATOR SUPERFAMILY MULTIDRUG TRANSPORTER MFSC"/>
    <property type="match status" value="1"/>
</dbReference>
<dbReference type="Proteomes" id="UP000298111">
    <property type="component" value="Unassembled WGS sequence"/>
</dbReference>
<evidence type="ECO:0000256" key="1">
    <source>
        <dbReference type="ARBA" id="ARBA00004651"/>
    </source>
</evidence>
<feature type="transmembrane region" description="Helical" evidence="7">
    <location>
        <begin position="325"/>
        <end position="350"/>
    </location>
</feature>
<dbReference type="SUPFAM" id="SSF103473">
    <property type="entry name" value="MFS general substrate transporter"/>
    <property type="match status" value="1"/>
</dbReference>
<organism evidence="8 9">
    <name type="scientific">Streptomyces albus</name>
    <dbReference type="NCBI Taxonomy" id="1888"/>
    <lineage>
        <taxon>Bacteria</taxon>
        <taxon>Bacillati</taxon>
        <taxon>Actinomycetota</taxon>
        <taxon>Actinomycetes</taxon>
        <taxon>Kitasatosporales</taxon>
        <taxon>Streptomycetaceae</taxon>
        <taxon>Streptomyces</taxon>
    </lineage>
</organism>
<dbReference type="PANTHER" id="PTHR42718:SF39">
    <property type="entry name" value="ACTINORHODIN TRANSPORTER-RELATED"/>
    <property type="match status" value="1"/>
</dbReference>
<feature type="transmembrane region" description="Helical" evidence="7">
    <location>
        <begin position="258"/>
        <end position="275"/>
    </location>
</feature>
<dbReference type="PROSITE" id="PS50850">
    <property type="entry name" value="MFS"/>
    <property type="match status" value="1"/>
</dbReference>
<evidence type="ECO:0000256" key="5">
    <source>
        <dbReference type="ARBA" id="ARBA00023251"/>
    </source>
</evidence>
<evidence type="ECO:0000256" key="3">
    <source>
        <dbReference type="ARBA" id="ARBA00022989"/>
    </source>
</evidence>
<protein>
    <submittedName>
        <fullName evidence="8">MFS transporter</fullName>
    </submittedName>
</protein>
<dbReference type="EMBL" id="RCIY01000055">
    <property type="protein sequence ID" value="TGG83174.1"/>
    <property type="molecule type" value="Genomic_DNA"/>
</dbReference>
<feature type="transmembrane region" description="Helical" evidence="7">
    <location>
        <begin position="496"/>
        <end position="517"/>
    </location>
</feature>
<evidence type="ECO:0000313" key="9">
    <source>
        <dbReference type="Proteomes" id="UP000298111"/>
    </source>
</evidence>
<feature type="transmembrane region" description="Helical" evidence="7">
    <location>
        <begin position="127"/>
        <end position="147"/>
    </location>
</feature>
<gene>
    <name evidence="8" type="ORF">D8771_13925</name>
</gene>
<accession>A0A6C1BZ97</accession>
<dbReference type="InterPro" id="IPR036259">
    <property type="entry name" value="MFS_trans_sf"/>
</dbReference>
<feature type="region of interest" description="Disordered" evidence="6">
    <location>
        <begin position="1"/>
        <end position="55"/>
    </location>
</feature>
<dbReference type="GO" id="GO:0005886">
    <property type="term" value="C:plasma membrane"/>
    <property type="evidence" value="ECO:0007669"/>
    <property type="project" value="UniProtKB-SubCell"/>
</dbReference>
<dbReference type="Gene3D" id="1.20.1720.10">
    <property type="entry name" value="Multidrug resistance protein D"/>
    <property type="match status" value="1"/>
</dbReference>
<dbReference type="Pfam" id="PF07690">
    <property type="entry name" value="MFS_1"/>
    <property type="match status" value="1"/>
</dbReference>
<feature type="transmembrane region" description="Helical" evidence="7">
    <location>
        <begin position="465"/>
        <end position="484"/>
    </location>
</feature>
<name>A0A6C1BZ97_9ACTN</name>
<evidence type="ECO:0000256" key="6">
    <source>
        <dbReference type="SAM" id="MobiDB-lite"/>
    </source>
</evidence>
<feature type="transmembrane region" description="Helical" evidence="7">
    <location>
        <begin position="390"/>
        <end position="410"/>
    </location>
</feature>
<sequence>MGQEPAAAAGRNGADTDGPGRRPGDDPGRQGRAPGRQDAQATGRQDGHGGEGYTPDPRRWKALSVCLVVGFMALLDVSIVNVALPAIEEGLGASESALSWVVSGYALTFGLVLVPSGRIGDALGRRTAFLAGLVLFTAASMACGFAQSPGWLVTARLVQGMAGGLLNPQISGMIQQLFRGAERGRAFGMLGSTIGLSTAVGPLLGGLLIQGFGADEGWRFVFFVNLPIGVVAFLLALRLVPAACAERDREHRESLDPVGVLLLGAAVIAVMLPLVEERQWHGQGKWLLEPVGVLLAVVFLWWERSFKRHGRAPLVDLRLFQDRSYSLGTLLGLVYFAGFTTIFFIFTLFLQNGMRYSALQAGLTLTPFAIGSATSAVVGGRFITRVGRPLIAAGLGLVLIGLAGAWLAVHEVRSDAVGWALVAPMLCAGFGSGLVISPNQTLALHSVPVAQGGAAGGVIQTGQRIGSAAGIAAVGAVFFAWLASSHDWATALDAGLVTAMCFVAGALVVALVDVAYGRRAARQEARREG</sequence>
<dbReference type="PRINTS" id="PR01036">
    <property type="entry name" value="TCRTETB"/>
</dbReference>
<keyword evidence="2 7" id="KW-0812">Transmembrane</keyword>
<keyword evidence="3 7" id="KW-1133">Transmembrane helix</keyword>
<comment type="caution">
    <text evidence="8">The sequence shown here is derived from an EMBL/GenBank/DDBJ whole genome shotgun (WGS) entry which is preliminary data.</text>
</comment>
<dbReference type="GO" id="GO:0022857">
    <property type="term" value="F:transmembrane transporter activity"/>
    <property type="evidence" value="ECO:0007669"/>
    <property type="project" value="InterPro"/>
</dbReference>
<feature type="transmembrane region" description="Helical" evidence="7">
    <location>
        <begin position="186"/>
        <end position="212"/>
    </location>
</feature>
<dbReference type="InterPro" id="IPR020846">
    <property type="entry name" value="MFS_dom"/>
</dbReference>
<feature type="transmembrane region" description="Helical" evidence="7">
    <location>
        <begin position="153"/>
        <end position="174"/>
    </location>
</feature>
<dbReference type="GeneID" id="75184007"/>
<feature type="transmembrane region" description="Helical" evidence="7">
    <location>
        <begin position="287"/>
        <end position="304"/>
    </location>
</feature>
<comment type="subcellular location">
    <subcellularLocation>
        <location evidence="1">Cell membrane</location>
        <topology evidence="1">Multi-pass membrane protein</topology>
    </subcellularLocation>
</comment>
<dbReference type="AlphaFoldDB" id="A0A6C1BZ97"/>
<dbReference type="CDD" id="cd17321">
    <property type="entry name" value="MFS_MMR_MDR_like"/>
    <property type="match status" value="1"/>
</dbReference>
<evidence type="ECO:0000256" key="4">
    <source>
        <dbReference type="ARBA" id="ARBA00023136"/>
    </source>
</evidence>
<feature type="transmembrane region" description="Helical" evidence="7">
    <location>
        <begin position="96"/>
        <end position="115"/>
    </location>
</feature>
<evidence type="ECO:0000256" key="7">
    <source>
        <dbReference type="SAM" id="Phobius"/>
    </source>
</evidence>
<keyword evidence="4 7" id="KW-0472">Membrane</keyword>
<dbReference type="RefSeq" id="WP_016468649.1">
    <property type="nucleotide sequence ID" value="NZ_BBQG01000076.1"/>
</dbReference>
<feature type="transmembrane region" description="Helical" evidence="7">
    <location>
        <begin position="62"/>
        <end position="84"/>
    </location>
</feature>
<feature type="compositionally biased region" description="Basic and acidic residues" evidence="6">
    <location>
        <begin position="18"/>
        <end position="29"/>
    </location>
</feature>
<dbReference type="InterPro" id="IPR011701">
    <property type="entry name" value="MFS"/>
</dbReference>
<dbReference type="Gene3D" id="1.20.1250.20">
    <property type="entry name" value="MFS general substrate transporter like domains"/>
    <property type="match status" value="1"/>
</dbReference>
<evidence type="ECO:0000313" key="8">
    <source>
        <dbReference type="EMBL" id="TGG83174.1"/>
    </source>
</evidence>
<feature type="transmembrane region" description="Helical" evidence="7">
    <location>
        <begin position="416"/>
        <end position="436"/>
    </location>
</feature>
<keyword evidence="5" id="KW-0046">Antibiotic resistance</keyword>
<proteinExistence type="predicted"/>
<reference evidence="8 9" key="1">
    <citation type="submission" date="2018-10" db="EMBL/GenBank/DDBJ databases">
        <title>Isolation of pseudouridimycin from Streptomyces albus DSM 40763.</title>
        <authorList>
            <person name="Rosenqvist P."/>
            <person name="Metsae-Ketelae M."/>
            <person name="Virta P."/>
        </authorList>
    </citation>
    <scope>NUCLEOTIDE SEQUENCE [LARGE SCALE GENOMIC DNA]</scope>
    <source>
        <strain evidence="8 9">DSM 40763</strain>
    </source>
</reference>
<dbReference type="GO" id="GO:0046677">
    <property type="term" value="P:response to antibiotic"/>
    <property type="evidence" value="ECO:0007669"/>
    <property type="project" value="UniProtKB-KW"/>
</dbReference>
<feature type="transmembrane region" description="Helical" evidence="7">
    <location>
        <begin position="356"/>
        <end position="378"/>
    </location>
</feature>